<feature type="transmembrane region" description="Helical" evidence="1">
    <location>
        <begin position="103"/>
        <end position="125"/>
    </location>
</feature>
<proteinExistence type="predicted"/>
<feature type="domain" description="DUF6311" evidence="3">
    <location>
        <begin position="351"/>
        <end position="455"/>
    </location>
</feature>
<keyword evidence="1" id="KW-0812">Transmembrane</keyword>
<keyword evidence="1" id="KW-1133">Transmembrane helix</keyword>
<dbReference type="AlphaFoldDB" id="A0A2T5V5T3"/>
<organism evidence="4 5">
    <name type="scientific">Breoghania corrubedonensis</name>
    <dbReference type="NCBI Taxonomy" id="665038"/>
    <lineage>
        <taxon>Bacteria</taxon>
        <taxon>Pseudomonadati</taxon>
        <taxon>Pseudomonadota</taxon>
        <taxon>Alphaproteobacteria</taxon>
        <taxon>Hyphomicrobiales</taxon>
        <taxon>Stappiaceae</taxon>
        <taxon>Breoghania</taxon>
    </lineage>
</organism>
<reference evidence="4 5" key="1">
    <citation type="submission" date="2018-04" db="EMBL/GenBank/DDBJ databases">
        <title>Genomic Encyclopedia of Archaeal and Bacterial Type Strains, Phase II (KMG-II): from individual species to whole genera.</title>
        <authorList>
            <person name="Goeker M."/>
        </authorList>
    </citation>
    <scope>NUCLEOTIDE SEQUENCE [LARGE SCALE GENOMIC DNA]</scope>
    <source>
        <strain evidence="4 5">DSM 23382</strain>
    </source>
</reference>
<dbReference type="Proteomes" id="UP000244081">
    <property type="component" value="Unassembled WGS sequence"/>
</dbReference>
<accession>A0A2T5V5T3</accession>
<evidence type="ECO:0000259" key="2">
    <source>
        <dbReference type="Pfam" id="PF19830"/>
    </source>
</evidence>
<sequence length="463" mass="51094">MTIARTFFRALPPLLLGLAAFLAVVGPRVLDPTNIAWLESADTAQHYLGWLFFRQGSWTLSPVMIWRLHPAIGHDTLAGHFIILAALYLALRPDGDHRRIAWGLLIVVASLVHAYLLAVVVLIWLCDIDRHADVVPFVDFAAIIPAMLAACWAAGYFETSAIAAPGYGLYRFDLAGFLDPGKPSYGLWSRFMPDLAGDAGQHEGFAYLGMGVLALLAFALAAIALGRVSVIGPIRTYRPLAVLLVLLFLFAATNQVRMAGMGFDYPLPDFILRIAQIFRASARMIWPVYYMVVLLAVFAVARGYGPRSASLILVAVLAVQIADTSSGWVPIRAHYMQPTSTRWHTPLQSSFWQEAAQVYDKVRAISDEPVNRRWRALSYYAGTHGMTTDAVYLARLDAQKRDDLRRRNEAVLESGRYDADTLYILAADKGAEARASLDTAHDALMWVDGILVVAPGWRAAGRH</sequence>
<dbReference type="OrthoDB" id="1814621at2"/>
<evidence type="ECO:0000259" key="3">
    <source>
        <dbReference type="Pfam" id="PF25853"/>
    </source>
</evidence>
<name>A0A2T5V5T3_9HYPH</name>
<evidence type="ECO:0000256" key="1">
    <source>
        <dbReference type="SAM" id="Phobius"/>
    </source>
</evidence>
<keyword evidence="5" id="KW-1185">Reference proteome</keyword>
<dbReference type="EMBL" id="QAYG01000008">
    <property type="protein sequence ID" value="PTW59108.1"/>
    <property type="molecule type" value="Genomic_DNA"/>
</dbReference>
<feature type="transmembrane region" description="Helical" evidence="1">
    <location>
        <begin position="240"/>
        <end position="263"/>
    </location>
</feature>
<protein>
    <submittedName>
        <fullName evidence="4">Uncharacterized protein</fullName>
    </submittedName>
</protein>
<dbReference type="Pfam" id="PF25853">
    <property type="entry name" value="DUF6311_C"/>
    <property type="match status" value="1"/>
</dbReference>
<dbReference type="RefSeq" id="WP_107991167.1">
    <property type="nucleotide sequence ID" value="NZ_QAYG01000008.1"/>
</dbReference>
<comment type="caution">
    <text evidence="4">The sequence shown here is derived from an EMBL/GenBank/DDBJ whole genome shotgun (WGS) entry which is preliminary data.</text>
</comment>
<feature type="transmembrane region" description="Helical" evidence="1">
    <location>
        <begin position="311"/>
        <end position="331"/>
    </location>
</feature>
<evidence type="ECO:0000313" key="5">
    <source>
        <dbReference type="Proteomes" id="UP000244081"/>
    </source>
</evidence>
<feature type="transmembrane region" description="Helical" evidence="1">
    <location>
        <begin position="284"/>
        <end position="305"/>
    </location>
</feature>
<dbReference type="Pfam" id="PF19830">
    <property type="entry name" value="DUF6311"/>
    <property type="match status" value="1"/>
</dbReference>
<dbReference type="InterPro" id="IPR046278">
    <property type="entry name" value="DUF6311"/>
</dbReference>
<feature type="domain" description="DUF6311" evidence="2">
    <location>
        <begin position="60"/>
        <end position="325"/>
    </location>
</feature>
<feature type="transmembrane region" description="Helical" evidence="1">
    <location>
        <begin position="137"/>
        <end position="157"/>
    </location>
</feature>
<keyword evidence="1" id="KW-0472">Membrane</keyword>
<gene>
    <name evidence="4" type="ORF">C8N35_108145</name>
</gene>
<feature type="transmembrane region" description="Helical" evidence="1">
    <location>
        <begin position="205"/>
        <end position="228"/>
    </location>
</feature>
<feature type="transmembrane region" description="Helical" evidence="1">
    <location>
        <begin position="71"/>
        <end position="91"/>
    </location>
</feature>
<dbReference type="InterPro" id="IPR058671">
    <property type="entry name" value="DUF6311_C"/>
</dbReference>
<evidence type="ECO:0000313" key="4">
    <source>
        <dbReference type="EMBL" id="PTW59108.1"/>
    </source>
</evidence>